<reference evidence="2" key="1">
    <citation type="submission" date="2021-06" db="EMBL/GenBank/DDBJ databases">
        <authorList>
            <person name="Kallberg Y."/>
            <person name="Tangrot J."/>
            <person name="Rosling A."/>
        </authorList>
    </citation>
    <scope>NUCLEOTIDE SEQUENCE</scope>
    <source>
        <strain evidence="2">FL966</strain>
    </source>
</reference>
<feature type="compositionally biased region" description="Basic residues" evidence="1">
    <location>
        <begin position="1"/>
        <end position="11"/>
    </location>
</feature>
<proteinExistence type="predicted"/>
<dbReference type="OrthoDB" id="2472507at2759"/>
<name>A0A9N9I646_9GLOM</name>
<protein>
    <submittedName>
        <fullName evidence="2">8785_t:CDS:1</fullName>
    </submittedName>
</protein>
<sequence length="121" mass="13872">MPKLSKRKSQARKASQASVDARKATRHSKQIHDINQLLKQMNDGELQLIYQNIVQLISQTIVQSASQGIVQSTSNETTNQIMLRQKLINMVEQLRDDQLKVAVHLFDTMWYSKGPNEEKIP</sequence>
<organism evidence="2 3">
    <name type="scientific">Cetraspora pellucida</name>
    <dbReference type="NCBI Taxonomy" id="1433469"/>
    <lineage>
        <taxon>Eukaryota</taxon>
        <taxon>Fungi</taxon>
        <taxon>Fungi incertae sedis</taxon>
        <taxon>Mucoromycota</taxon>
        <taxon>Glomeromycotina</taxon>
        <taxon>Glomeromycetes</taxon>
        <taxon>Diversisporales</taxon>
        <taxon>Gigasporaceae</taxon>
        <taxon>Cetraspora</taxon>
    </lineage>
</organism>
<dbReference type="EMBL" id="CAJVQA010013203">
    <property type="protein sequence ID" value="CAG8722466.1"/>
    <property type="molecule type" value="Genomic_DNA"/>
</dbReference>
<keyword evidence="3" id="KW-1185">Reference proteome</keyword>
<evidence type="ECO:0000313" key="3">
    <source>
        <dbReference type="Proteomes" id="UP000789759"/>
    </source>
</evidence>
<evidence type="ECO:0000313" key="2">
    <source>
        <dbReference type="EMBL" id="CAG8722466.1"/>
    </source>
</evidence>
<dbReference type="Proteomes" id="UP000789759">
    <property type="component" value="Unassembled WGS sequence"/>
</dbReference>
<gene>
    <name evidence="2" type="ORF">CPELLU_LOCUS12978</name>
</gene>
<dbReference type="AlphaFoldDB" id="A0A9N9I646"/>
<evidence type="ECO:0000256" key="1">
    <source>
        <dbReference type="SAM" id="MobiDB-lite"/>
    </source>
</evidence>
<comment type="caution">
    <text evidence="2">The sequence shown here is derived from an EMBL/GenBank/DDBJ whole genome shotgun (WGS) entry which is preliminary data.</text>
</comment>
<accession>A0A9N9I646</accession>
<feature type="region of interest" description="Disordered" evidence="1">
    <location>
        <begin position="1"/>
        <end position="27"/>
    </location>
</feature>